<evidence type="ECO:0000313" key="2">
    <source>
        <dbReference type="Proteomes" id="UP000093561"/>
    </source>
</evidence>
<dbReference type="SMART" id="SM01375">
    <property type="entry name" value="Dynein_light"/>
    <property type="match status" value="1"/>
</dbReference>
<keyword evidence="1" id="KW-0206">Cytoskeleton</keyword>
<dbReference type="CDD" id="cd21450">
    <property type="entry name" value="DLC-like_DYNLL1-like"/>
    <property type="match status" value="1"/>
</dbReference>
<dbReference type="Gene3D" id="3.30.740.10">
    <property type="entry name" value="Protein Inhibitor Of Neuronal Nitric Oxide Synthase"/>
    <property type="match status" value="1"/>
</dbReference>
<evidence type="ECO:0000256" key="1">
    <source>
        <dbReference type="RuleBase" id="RU365010"/>
    </source>
</evidence>
<dbReference type="InterPro" id="IPR001372">
    <property type="entry name" value="Dynein_light_chain_typ-1/2"/>
</dbReference>
<name>A0AAF5PW10_WUCBA</name>
<dbReference type="GO" id="GO:0005874">
    <property type="term" value="C:microtubule"/>
    <property type="evidence" value="ECO:0007669"/>
    <property type="project" value="UniProtKB-KW"/>
</dbReference>
<reference evidence="2" key="1">
    <citation type="submission" date="2015-03" db="EMBL/GenBank/DDBJ databases">
        <title>Wuchereria bancrofti Genome Sequencing Papua New Guinea Strain.</title>
        <authorList>
            <person name="Small S.T."/>
            <person name="Serre D."/>
            <person name="Zimmerman P.A."/>
        </authorList>
    </citation>
    <scope>NUCLEOTIDE SEQUENCE [LARGE SCALE GENOMIC DNA]</scope>
    <source>
        <strain evidence="2">pt0022</strain>
    </source>
</reference>
<dbReference type="Pfam" id="PF01221">
    <property type="entry name" value="Dynein_light"/>
    <property type="match status" value="1"/>
</dbReference>
<reference evidence="3" key="3">
    <citation type="submission" date="2024-02" db="UniProtKB">
        <authorList>
            <consortium name="WormBaseParasite"/>
        </authorList>
    </citation>
    <scope>IDENTIFICATION</scope>
    <source>
        <strain evidence="3">pt0022</strain>
    </source>
</reference>
<accession>A0AAF5PW10</accession>
<protein>
    <recommendedName>
        <fullName evidence="1">Dynein light chain</fullName>
    </recommendedName>
</protein>
<organism evidence="2 3">
    <name type="scientific">Wuchereria bancrofti</name>
    <dbReference type="NCBI Taxonomy" id="6293"/>
    <lineage>
        <taxon>Eukaryota</taxon>
        <taxon>Metazoa</taxon>
        <taxon>Ecdysozoa</taxon>
        <taxon>Nematoda</taxon>
        <taxon>Chromadorea</taxon>
        <taxon>Rhabditida</taxon>
        <taxon>Spirurina</taxon>
        <taxon>Spiruromorpha</taxon>
        <taxon>Filarioidea</taxon>
        <taxon>Onchocercidae</taxon>
        <taxon>Wuchereria</taxon>
    </lineage>
</organism>
<dbReference type="Proteomes" id="UP000093561">
    <property type="component" value="Unassembled WGS sequence"/>
</dbReference>
<keyword evidence="1" id="KW-0493">Microtubule</keyword>
<dbReference type="InterPro" id="IPR037177">
    <property type="entry name" value="DLC_sf"/>
</dbReference>
<comment type="similarity">
    <text evidence="1">Belongs to the dynein light chain family.</text>
</comment>
<comment type="subcellular location">
    <subcellularLocation>
        <location evidence="1">Cytoplasm</location>
        <location evidence="1">Cytoskeleton</location>
    </subcellularLocation>
</comment>
<dbReference type="WBParaSite" id="mrna-Wban_06136">
    <property type="protein sequence ID" value="mrna-Wban_06136"/>
    <property type="gene ID" value="Wban_06136"/>
</dbReference>
<sequence>MMNYSIEMNQSKASFAQKLVQEQIDMKNYNLQQIAKLLKETFDKTYGIGWQCIVGNSFGCYITHLPNSFLYFSVEYFSVILFRTNLTIVIL</sequence>
<dbReference type="AlphaFoldDB" id="A0AAF5PW10"/>
<dbReference type="GO" id="GO:0007017">
    <property type="term" value="P:microtubule-based process"/>
    <property type="evidence" value="ECO:0007669"/>
    <property type="project" value="InterPro"/>
</dbReference>
<keyword evidence="1" id="KW-0963">Cytoplasm</keyword>
<keyword evidence="1" id="KW-0505">Motor protein</keyword>
<proteinExistence type="inferred from homology"/>
<dbReference type="PANTHER" id="PTHR11886">
    <property type="entry name" value="DYNEIN LIGHT CHAIN"/>
    <property type="match status" value="1"/>
</dbReference>
<dbReference type="SUPFAM" id="SSF54648">
    <property type="entry name" value="DLC"/>
    <property type="match status" value="1"/>
</dbReference>
<dbReference type="GO" id="GO:0005868">
    <property type="term" value="C:cytoplasmic dynein complex"/>
    <property type="evidence" value="ECO:0007669"/>
    <property type="project" value="TreeGrafter"/>
</dbReference>
<dbReference type="GO" id="GO:0045505">
    <property type="term" value="F:dynein intermediate chain binding"/>
    <property type="evidence" value="ECO:0007669"/>
    <property type="project" value="TreeGrafter"/>
</dbReference>
<keyword evidence="1" id="KW-0243">Dynein</keyword>
<evidence type="ECO:0000313" key="3">
    <source>
        <dbReference type="WBParaSite" id="mrna-Wban_06136"/>
    </source>
</evidence>
<dbReference type="PANTHER" id="PTHR11886:SF78">
    <property type="entry name" value="DYNEIN LIGHT CHAIN"/>
    <property type="match status" value="1"/>
</dbReference>
<reference evidence="2" key="2">
    <citation type="journal article" date="2016" name="Mol. Ecol.">
        <title>Population genomics of the filarial nematode parasite Wuchereria bancrofti from mosquitoes.</title>
        <authorList>
            <person name="Small S.T."/>
            <person name="Reimer L.J."/>
            <person name="Tisch D.J."/>
            <person name="King C.L."/>
            <person name="Christensen B.M."/>
            <person name="Siba P.M."/>
            <person name="Kazura J.W."/>
            <person name="Serre D."/>
            <person name="Zimmerman P.A."/>
        </authorList>
    </citation>
    <scope>NUCLEOTIDE SEQUENCE</scope>
    <source>
        <strain evidence="2">pt0022</strain>
    </source>
</reference>